<evidence type="ECO:0000313" key="3">
    <source>
        <dbReference type="EMBL" id="CAI9301180.1"/>
    </source>
</evidence>
<dbReference type="InterPro" id="IPR007321">
    <property type="entry name" value="Transposase_28"/>
</dbReference>
<organism evidence="3 4">
    <name type="scientific">Lactuca saligna</name>
    <name type="common">Willowleaf lettuce</name>
    <dbReference type="NCBI Taxonomy" id="75948"/>
    <lineage>
        <taxon>Eukaryota</taxon>
        <taxon>Viridiplantae</taxon>
        <taxon>Streptophyta</taxon>
        <taxon>Embryophyta</taxon>
        <taxon>Tracheophyta</taxon>
        <taxon>Spermatophyta</taxon>
        <taxon>Magnoliopsida</taxon>
        <taxon>eudicotyledons</taxon>
        <taxon>Gunneridae</taxon>
        <taxon>Pentapetalae</taxon>
        <taxon>asterids</taxon>
        <taxon>campanulids</taxon>
        <taxon>Asterales</taxon>
        <taxon>Asteraceae</taxon>
        <taxon>Cichorioideae</taxon>
        <taxon>Cichorieae</taxon>
        <taxon>Lactucinae</taxon>
        <taxon>Lactuca</taxon>
    </lineage>
</organism>
<gene>
    <name evidence="3" type="ORF">LSALG_LOCUS39750</name>
</gene>
<reference evidence="3" key="1">
    <citation type="submission" date="2023-04" db="EMBL/GenBank/DDBJ databases">
        <authorList>
            <person name="Vijverberg K."/>
            <person name="Xiong W."/>
            <person name="Schranz E."/>
        </authorList>
    </citation>
    <scope>NUCLEOTIDE SEQUENCE</scope>
</reference>
<dbReference type="EMBL" id="OX465085">
    <property type="protein sequence ID" value="CAI9301180.1"/>
    <property type="molecule type" value="Genomic_DNA"/>
</dbReference>
<evidence type="ECO:0000259" key="2">
    <source>
        <dbReference type="Pfam" id="PF04195"/>
    </source>
</evidence>
<keyword evidence="1" id="KW-0472">Membrane</keyword>
<dbReference type="AlphaFoldDB" id="A0AA36EPT0"/>
<keyword evidence="1" id="KW-0812">Transmembrane</keyword>
<name>A0AA36EPT0_LACSI</name>
<accession>A0AA36EPT0</accession>
<dbReference type="Pfam" id="PF04195">
    <property type="entry name" value="Transposase_28"/>
    <property type="match status" value="1"/>
</dbReference>
<evidence type="ECO:0000313" key="4">
    <source>
        <dbReference type="Proteomes" id="UP001177003"/>
    </source>
</evidence>
<evidence type="ECO:0000256" key="1">
    <source>
        <dbReference type="SAM" id="Phobius"/>
    </source>
</evidence>
<keyword evidence="1" id="KW-1133">Transmembrane helix</keyword>
<feature type="transmembrane region" description="Helical" evidence="1">
    <location>
        <begin position="95"/>
        <end position="117"/>
    </location>
</feature>
<sequence>MDSNGISHISTVRSKLSVRSMSSIVRKYDIDAKFHPRPHEPGDAITNTPKYFVGVYLVFFKSGLWLHAFDFSETILDYYGLHIAQITPDRFRRMLCFMLLCIALDIVPSITIFRHFYLHMSKGDWVSFSLCHDIVELCDSLLTFVKYRK</sequence>
<feature type="domain" description="Transposase (putative) gypsy type" evidence="2">
    <location>
        <begin position="56"/>
        <end position="118"/>
    </location>
</feature>
<proteinExistence type="predicted"/>
<dbReference type="Proteomes" id="UP001177003">
    <property type="component" value="Chromosome 9"/>
</dbReference>
<dbReference type="PANTHER" id="PTHR31099:SF42">
    <property type="entry name" value="AMINOTRANSFERASE-LIKE PLANT MOBILE DOMAIN-CONTAINING PROTEIN"/>
    <property type="match status" value="1"/>
</dbReference>
<dbReference type="PANTHER" id="PTHR31099">
    <property type="entry name" value="OS06G0165300 PROTEIN"/>
    <property type="match status" value="1"/>
</dbReference>
<keyword evidence="4" id="KW-1185">Reference proteome</keyword>
<protein>
    <recommendedName>
        <fullName evidence="2">Transposase (putative) gypsy type domain-containing protein</fullName>
    </recommendedName>
</protein>